<dbReference type="GO" id="GO:0046872">
    <property type="term" value="F:metal ion binding"/>
    <property type="evidence" value="ECO:0007669"/>
    <property type="project" value="InterPro"/>
</dbReference>
<dbReference type="Gene3D" id="1.20.120.450">
    <property type="entry name" value="dinb family like domain"/>
    <property type="match status" value="1"/>
</dbReference>
<dbReference type="OrthoDB" id="3677409at2"/>
<dbReference type="InterPro" id="IPR034660">
    <property type="entry name" value="DinB/YfiT-like"/>
</dbReference>
<gene>
    <name evidence="2" type="ORF">A8926_2393</name>
</gene>
<dbReference type="AlphaFoldDB" id="A0A2N3XVS8"/>
<protein>
    <submittedName>
        <fullName evidence="2">Uncharacterized protein (TIGR03083 family)</fullName>
    </submittedName>
</protein>
<comment type="caution">
    <text evidence="2">The sequence shown here is derived from an EMBL/GenBank/DDBJ whole genome shotgun (WGS) entry which is preliminary data.</text>
</comment>
<dbReference type="STRING" id="994479.GCA_000194155_03048"/>
<dbReference type="SUPFAM" id="SSF109854">
    <property type="entry name" value="DinB/YfiT-like putative metalloenzymes"/>
    <property type="match status" value="1"/>
</dbReference>
<feature type="domain" description="Mycothiol-dependent maleylpyruvate isomerase metal-binding" evidence="1">
    <location>
        <begin position="6"/>
        <end position="158"/>
    </location>
</feature>
<dbReference type="InterPro" id="IPR017517">
    <property type="entry name" value="Maleyloyr_isom"/>
</dbReference>
<accession>A0A2N3XVS8</accession>
<dbReference type="InterPro" id="IPR024344">
    <property type="entry name" value="MDMPI_metal-binding"/>
</dbReference>
<evidence type="ECO:0000313" key="2">
    <source>
        <dbReference type="EMBL" id="PKW14749.1"/>
    </source>
</evidence>
<dbReference type="RefSeq" id="WP_010696017.1">
    <property type="nucleotide sequence ID" value="NZ_CP061007.1"/>
</dbReference>
<evidence type="ECO:0000259" key="1">
    <source>
        <dbReference type="Pfam" id="PF11716"/>
    </source>
</evidence>
<dbReference type="Proteomes" id="UP000233786">
    <property type="component" value="Unassembled WGS sequence"/>
</dbReference>
<dbReference type="NCBIfam" id="TIGR03083">
    <property type="entry name" value="maleylpyruvate isomerase family mycothiol-dependent enzyme"/>
    <property type="match status" value="1"/>
</dbReference>
<reference evidence="2" key="1">
    <citation type="submission" date="2017-12" db="EMBL/GenBank/DDBJ databases">
        <title>Sequencing the genomes of 1000 Actinobacteria strains.</title>
        <authorList>
            <person name="Klenk H.-P."/>
        </authorList>
    </citation>
    <scope>NUCLEOTIDE SEQUENCE [LARGE SCALE GENOMIC DNA]</scope>
    <source>
        <strain evidence="2">DSM 44228</strain>
    </source>
</reference>
<evidence type="ECO:0000313" key="3">
    <source>
        <dbReference type="Proteomes" id="UP000233786"/>
    </source>
</evidence>
<keyword evidence="3" id="KW-1185">Reference proteome</keyword>
<proteinExistence type="predicted"/>
<dbReference type="EMBL" id="PJNB01000001">
    <property type="protein sequence ID" value="PKW14749.1"/>
    <property type="molecule type" value="Genomic_DNA"/>
</dbReference>
<sequence>MIIDVLDQAWRAWAELGSSLDETRWQRPTRLPSWTVKDVYAHHSGFPAATGAALDAPETKGQVTHNDAAELLAFMQQSGGVAEQTADLLRDQATEQAAATSTGELVTQFTEVAPKVVAALRGADLNQRVDYGGVAVVPAGEALRIFVMEAVVHYFDMATALDLPVPGPMEGEPLRETVHLLAATADPVAFVDAATGRGTPDIFPIMR</sequence>
<name>A0A2N3XVS8_SACSN</name>
<organism evidence="2 3">
    <name type="scientific">Saccharopolyspora spinosa</name>
    <dbReference type="NCBI Taxonomy" id="60894"/>
    <lineage>
        <taxon>Bacteria</taxon>
        <taxon>Bacillati</taxon>
        <taxon>Actinomycetota</taxon>
        <taxon>Actinomycetes</taxon>
        <taxon>Pseudonocardiales</taxon>
        <taxon>Pseudonocardiaceae</taxon>
        <taxon>Saccharopolyspora</taxon>
    </lineage>
</organism>
<dbReference type="Pfam" id="PF11716">
    <property type="entry name" value="MDMPI_N"/>
    <property type="match status" value="1"/>
</dbReference>